<reference evidence="1" key="2">
    <citation type="submission" date="2020-01" db="EMBL/GenBank/DDBJ databases">
        <authorList>
            <person name="Campanaro S."/>
        </authorList>
    </citation>
    <scope>NUCLEOTIDE SEQUENCE</scope>
    <source>
        <strain evidence="1">AS06rmzACSIP_7</strain>
    </source>
</reference>
<proteinExistence type="predicted"/>
<evidence type="ECO:0000313" key="2">
    <source>
        <dbReference type="Proteomes" id="UP000777265"/>
    </source>
</evidence>
<evidence type="ECO:0000313" key="1">
    <source>
        <dbReference type="EMBL" id="NLW35079.1"/>
    </source>
</evidence>
<organism evidence="1 2">
    <name type="scientific">Syntrophorhabdus aromaticivorans</name>
    <dbReference type="NCBI Taxonomy" id="328301"/>
    <lineage>
        <taxon>Bacteria</taxon>
        <taxon>Pseudomonadati</taxon>
        <taxon>Thermodesulfobacteriota</taxon>
        <taxon>Syntrophorhabdia</taxon>
        <taxon>Syntrophorhabdales</taxon>
        <taxon>Syntrophorhabdaceae</taxon>
        <taxon>Syntrophorhabdus</taxon>
    </lineage>
</organism>
<dbReference type="AlphaFoldDB" id="A0A351U1Y9"/>
<sequence length="231" mass="25987">MKAGVYRVLVAAIILFPAGCSLEYNLKFDMQLPLPPVVKQLPLRVGVYYTPEFVEYIKKVELTGCGPSGRRDKTGIFFIFPVGTASQDLFDQIISSMFTTVISTSNPPQSLDKVLPIDGLLEPRIESFDWDTVCSDDYFSKWKSKTRVSYLINLYDSLDGSLVTSMYIEGQSTVLKPKLCFMFKDCNESLGVAQAIQDAMAKFMIDFHEQSEVGRWLSAHLPASGDRQRLH</sequence>
<name>A0A351U1Y9_9BACT</name>
<protein>
    <submittedName>
        <fullName evidence="1">Uncharacterized protein</fullName>
    </submittedName>
</protein>
<comment type="caution">
    <text evidence="1">The sequence shown here is derived from an EMBL/GenBank/DDBJ whole genome shotgun (WGS) entry which is preliminary data.</text>
</comment>
<dbReference type="EMBL" id="JAAYEE010000102">
    <property type="protein sequence ID" value="NLW35079.1"/>
    <property type="molecule type" value="Genomic_DNA"/>
</dbReference>
<reference evidence="1" key="1">
    <citation type="journal article" date="2020" name="Biotechnol. Biofuels">
        <title>New insights from the biogas microbiome by comprehensive genome-resolved metagenomics of nearly 1600 species originating from multiple anaerobic digesters.</title>
        <authorList>
            <person name="Campanaro S."/>
            <person name="Treu L."/>
            <person name="Rodriguez-R L.M."/>
            <person name="Kovalovszki A."/>
            <person name="Ziels R.M."/>
            <person name="Maus I."/>
            <person name="Zhu X."/>
            <person name="Kougias P.G."/>
            <person name="Basile A."/>
            <person name="Luo G."/>
            <person name="Schluter A."/>
            <person name="Konstantinidis K.T."/>
            <person name="Angelidaki I."/>
        </authorList>
    </citation>
    <scope>NUCLEOTIDE SEQUENCE</scope>
    <source>
        <strain evidence="1">AS06rmzACSIP_7</strain>
    </source>
</reference>
<dbReference type="Proteomes" id="UP000777265">
    <property type="component" value="Unassembled WGS sequence"/>
</dbReference>
<accession>A0A351U1Y9</accession>
<gene>
    <name evidence="1" type="ORF">GXY80_06290</name>
</gene>